<keyword evidence="2" id="KW-1185">Reference proteome</keyword>
<accession>A0A2U8W5K6</accession>
<evidence type="ECO:0000313" key="1">
    <source>
        <dbReference type="EMBL" id="AWN40566.1"/>
    </source>
</evidence>
<protein>
    <submittedName>
        <fullName evidence="1">Uncharacterized protein</fullName>
    </submittedName>
</protein>
<dbReference type="KEGG" id="mets:DK389_08515"/>
<sequence length="81" mass="8660">MAGRCLIGGVEVACPDAPINSLVYVAASEIVGAIDGLAETVTSDRKHFHLTQPPTPGGSDLTGWLWTGLIARISQDRRSWR</sequence>
<proteinExistence type="predicted"/>
<dbReference type="AlphaFoldDB" id="A0A2U8W5K6"/>
<reference evidence="2" key="1">
    <citation type="submission" date="2018-05" db="EMBL/GenBank/DDBJ databases">
        <title>Complete Genome Sequence of Methylobacterium sp. 17SD2-17.</title>
        <authorList>
            <person name="Srinivasan S."/>
        </authorList>
    </citation>
    <scope>NUCLEOTIDE SEQUENCE [LARGE SCALE GENOMIC DNA]</scope>
    <source>
        <strain evidence="2">17SD2-17</strain>
    </source>
</reference>
<name>A0A2U8W5K6_9HYPH</name>
<dbReference type="EMBL" id="CP029550">
    <property type="protein sequence ID" value="AWN40566.1"/>
    <property type="molecule type" value="Genomic_DNA"/>
</dbReference>
<organism evidence="1 2">
    <name type="scientific">Methylobacterium durans</name>
    <dbReference type="NCBI Taxonomy" id="2202825"/>
    <lineage>
        <taxon>Bacteria</taxon>
        <taxon>Pseudomonadati</taxon>
        <taxon>Pseudomonadota</taxon>
        <taxon>Alphaproteobacteria</taxon>
        <taxon>Hyphomicrobiales</taxon>
        <taxon>Methylobacteriaceae</taxon>
        <taxon>Methylobacterium</taxon>
    </lineage>
</organism>
<gene>
    <name evidence="1" type="ORF">DK389_08515</name>
</gene>
<evidence type="ECO:0000313" key="2">
    <source>
        <dbReference type="Proteomes" id="UP000245926"/>
    </source>
</evidence>
<dbReference type="Proteomes" id="UP000245926">
    <property type="component" value="Chromosome"/>
</dbReference>
<dbReference type="OrthoDB" id="7679381at2"/>